<sequence>MKPGSPTIRTMRWCSSPMRTTMAWLSPRVGRPSLPGCCVIPILPMLHRLADDLWVAEQAQTYVGLSIGTRMSVIRLEPGNRLVILSPIQPTPALEEGLAAIGVVTDIVAPNAFHHLHLEAFRQRFPRATVWGPPGLKQKCPHLELDGLLSAEEPSPWPGLLLSSLSGLHTLTPSGPAPLHEVAFCHTPSRTLILTDSAFHFDASAAWLTRCLTRIGGGYGRLEPSVLERLATTDRASLRRAMQAVLRWDFDRVIVAHGAVVETGGKEALTRAYSSFLGTPLP</sequence>
<evidence type="ECO:0000313" key="2">
    <source>
        <dbReference type="Proteomes" id="UP000238218"/>
    </source>
</evidence>
<comment type="caution">
    <text evidence="1">The sequence shown here is derived from an EMBL/GenBank/DDBJ whole genome shotgun (WGS) entry which is preliminary data.</text>
</comment>
<dbReference type="InterPro" id="IPR036866">
    <property type="entry name" value="RibonucZ/Hydroxyglut_hydro"/>
</dbReference>
<dbReference type="PANTHER" id="PTHR33835:SF1">
    <property type="entry name" value="METALLO-BETA-LACTAMASE DOMAIN-CONTAINING PROTEIN"/>
    <property type="match status" value="1"/>
</dbReference>
<evidence type="ECO:0000313" key="1">
    <source>
        <dbReference type="EMBL" id="PSB38188.1"/>
    </source>
</evidence>
<gene>
    <name evidence="1" type="ORF">C7B81_05650</name>
</gene>
<proteinExistence type="predicted"/>
<dbReference type="InterPro" id="IPR025638">
    <property type="entry name" value="DUF4336"/>
</dbReference>
<dbReference type="Pfam" id="PF14234">
    <property type="entry name" value="DUF4336"/>
    <property type="match status" value="1"/>
</dbReference>
<dbReference type="Proteomes" id="UP000238218">
    <property type="component" value="Unassembled WGS sequence"/>
</dbReference>
<protein>
    <recommendedName>
        <fullName evidence="3">DUF4336 domain-containing protein</fullName>
    </recommendedName>
</protein>
<name>A0ABX5F8Y1_9CHRO</name>
<dbReference type="PANTHER" id="PTHR33835">
    <property type="entry name" value="YALI0C07656P"/>
    <property type="match status" value="1"/>
</dbReference>
<dbReference type="SUPFAM" id="SSF56281">
    <property type="entry name" value="Metallo-hydrolase/oxidoreductase"/>
    <property type="match status" value="1"/>
</dbReference>
<reference evidence="1 2" key="1">
    <citation type="submission" date="2018-03" db="EMBL/GenBank/DDBJ databases">
        <title>The ancient ancestry and fast evolution of plastids.</title>
        <authorList>
            <person name="Moore K.R."/>
            <person name="Magnabosco C."/>
            <person name="Momper L."/>
            <person name="Gold D.A."/>
            <person name="Bosak T."/>
            <person name="Fournier G.P."/>
        </authorList>
    </citation>
    <scope>NUCLEOTIDE SEQUENCE [LARGE SCALE GENOMIC DNA]</scope>
    <source>
        <strain evidence="1 2">CCALA 015</strain>
    </source>
</reference>
<accession>A0ABX5F8Y1</accession>
<keyword evidence="2" id="KW-1185">Reference proteome</keyword>
<organism evidence="1 2">
    <name type="scientific">Aphanothece cf. minutissima CCALA 015</name>
    <dbReference type="NCBI Taxonomy" id="2107695"/>
    <lineage>
        <taxon>Bacteria</taxon>
        <taxon>Bacillati</taxon>
        <taxon>Cyanobacteriota</taxon>
        <taxon>Cyanophyceae</taxon>
        <taxon>Oscillatoriophycideae</taxon>
        <taxon>Chroococcales</taxon>
        <taxon>Aphanothecaceae</taxon>
        <taxon>Aphanothece</taxon>
    </lineage>
</organism>
<evidence type="ECO:0008006" key="3">
    <source>
        <dbReference type="Google" id="ProtNLM"/>
    </source>
</evidence>
<dbReference type="EMBL" id="PVWP01000003">
    <property type="protein sequence ID" value="PSB38188.1"/>
    <property type="molecule type" value="Genomic_DNA"/>
</dbReference>